<reference evidence="1 2" key="1">
    <citation type="submission" date="2021-10" db="EMBL/GenBank/DDBJ databases">
        <authorList>
            <person name="Chen M."/>
        </authorList>
    </citation>
    <scope>NUCLEOTIDE SEQUENCE [LARGE SCALE GENOMIC DNA]</scope>
    <source>
        <strain evidence="1 2">H3-26</strain>
    </source>
</reference>
<comment type="caution">
    <text evidence="1">The sequence shown here is derived from an EMBL/GenBank/DDBJ whole genome shotgun (WGS) entry which is preliminary data.</text>
</comment>
<organism evidence="1 2">
    <name type="scientific">Deefgea salmonis</name>
    <dbReference type="NCBI Taxonomy" id="2875502"/>
    <lineage>
        <taxon>Bacteria</taxon>
        <taxon>Pseudomonadati</taxon>
        <taxon>Pseudomonadota</taxon>
        <taxon>Betaproteobacteria</taxon>
        <taxon>Neisseriales</taxon>
        <taxon>Chitinibacteraceae</taxon>
        <taxon>Deefgea</taxon>
    </lineage>
</organism>
<dbReference type="RefSeq" id="WP_226762527.1">
    <property type="nucleotide sequence ID" value="NZ_JAJAWG010000001.1"/>
</dbReference>
<dbReference type="EMBL" id="JAJAWG010000001">
    <property type="protein sequence ID" value="MCB5194695.1"/>
    <property type="molecule type" value="Genomic_DNA"/>
</dbReference>
<protein>
    <recommendedName>
        <fullName evidence="3">Transposase</fullName>
    </recommendedName>
</protein>
<gene>
    <name evidence="1" type="ORF">LG219_00125</name>
</gene>
<keyword evidence="2" id="KW-1185">Reference proteome</keyword>
<evidence type="ECO:0000313" key="1">
    <source>
        <dbReference type="EMBL" id="MCB5194695.1"/>
    </source>
</evidence>
<name>A0ABS8BG74_9NEIS</name>
<sequence length="47" mass="4963">MASSIVPAQWRDLFAAQLNLNFPSGVTLTLPAAIDPAWVAALLRALA</sequence>
<evidence type="ECO:0008006" key="3">
    <source>
        <dbReference type="Google" id="ProtNLM"/>
    </source>
</evidence>
<dbReference type="Proteomes" id="UP001198034">
    <property type="component" value="Unassembled WGS sequence"/>
</dbReference>
<evidence type="ECO:0000313" key="2">
    <source>
        <dbReference type="Proteomes" id="UP001198034"/>
    </source>
</evidence>
<proteinExistence type="predicted"/>
<accession>A0ABS8BG74</accession>